<dbReference type="PANTHER" id="PTHR43669">
    <property type="entry name" value="5-KETO-D-GLUCONATE 5-REDUCTASE"/>
    <property type="match status" value="1"/>
</dbReference>
<sequence>MPSIFITGAAKGIGKAVAEKFLHEGWTVGAYDLAEIPYSHPRLISGFLDVTDPNSWEQALAHFASQTNGSIDVVDNNAGILIPGDIHTLDPHDIARQITVNCTGISLGAHAAHKYLAPGATLVTMGSASAIYGQPGIAVYSATKFFVTGFTEALNLEWRKKKIRVISLQPLWVKTSLAEVDTASVRRLGVRISPETIADTLYRAVHPRNRWQAGKIHYGVSITDKLFFCARRIAPIRLARLVTRIVSSEW</sequence>
<evidence type="ECO:0000313" key="4">
    <source>
        <dbReference type="EMBL" id="MDR7354531.1"/>
    </source>
</evidence>
<dbReference type="PRINTS" id="PR00081">
    <property type="entry name" value="GDHRDH"/>
</dbReference>
<dbReference type="PRINTS" id="PR00080">
    <property type="entry name" value="SDRFAMILY"/>
</dbReference>
<dbReference type="PANTHER" id="PTHR43669:SF3">
    <property type="entry name" value="ALCOHOL DEHYDROGENASE, PUTATIVE (AFU_ORTHOLOGUE AFUA_3G03445)-RELATED"/>
    <property type="match status" value="1"/>
</dbReference>
<evidence type="ECO:0000256" key="2">
    <source>
        <dbReference type="ARBA" id="ARBA00023002"/>
    </source>
</evidence>
<evidence type="ECO:0000256" key="1">
    <source>
        <dbReference type="ARBA" id="ARBA00006484"/>
    </source>
</evidence>
<organism evidence="4 5">
    <name type="scientific">Corynebacterium felinum</name>
    <dbReference type="NCBI Taxonomy" id="131318"/>
    <lineage>
        <taxon>Bacteria</taxon>
        <taxon>Bacillati</taxon>
        <taxon>Actinomycetota</taxon>
        <taxon>Actinomycetes</taxon>
        <taxon>Mycobacteriales</taxon>
        <taxon>Corynebacteriaceae</taxon>
        <taxon>Corynebacterium</taxon>
    </lineage>
</organism>
<gene>
    <name evidence="4" type="ORF">J2S37_001069</name>
</gene>
<comment type="similarity">
    <text evidence="1 3">Belongs to the short-chain dehydrogenases/reductases (SDR) family.</text>
</comment>
<evidence type="ECO:0000256" key="3">
    <source>
        <dbReference type="RuleBase" id="RU000363"/>
    </source>
</evidence>
<keyword evidence="5" id="KW-1185">Reference proteome</keyword>
<dbReference type="Pfam" id="PF00106">
    <property type="entry name" value="adh_short"/>
    <property type="match status" value="1"/>
</dbReference>
<comment type="caution">
    <text evidence="4">The sequence shown here is derived from an EMBL/GenBank/DDBJ whole genome shotgun (WGS) entry which is preliminary data.</text>
</comment>
<dbReference type="Proteomes" id="UP001183619">
    <property type="component" value="Unassembled WGS sequence"/>
</dbReference>
<evidence type="ECO:0000313" key="5">
    <source>
        <dbReference type="Proteomes" id="UP001183619"/>
    </source>
</evidence>
<dbReference type="NCBIfam" id="NF006123">
    <property type="entry name" value="PRK08267.1"/>
    <property type="match status" value="1"/>
</dbReference>
<dbReference type="InterPro" id="IPR036291">
    <property type="entry name" value="NAD(P)-bd_dom_sf"/>
</dbReference>
<keyword evidence="2" id="KW-0560">Oxidoreductase</keyword>
<proteinExistence type="inferred from homology"/>
<accession>A0ABU2B814</accession>
<dbReference type="RefSeq" id="WP_277103660.1">
    <property type="nucleotide sequence ID" value="NZ_BAAAJS010000066.1"/>
</dbReference>
<reference evidence="4 5" key="1">
    <citation type="submission" date="2023-07" db="EMBL/GenBank/DDBJ databases">
        <title>Sequencing the genomes of 1000 actinobacteria strains.</title>
        <authorList>
            <person name="Klenk H.-P."/>
        </authorList>
    </citation>
    <scope>NUCLEOTIDE SEQUENCE [LARGE SCALE GENOMIC DNA]</scope>
    <source>
        <strain evidence="4 5">DSM 44508</strain>
    </source>
</reference>
<protein>
    <submittedName>
        <fullName evidence="4">NAD(P)-dependent dehydrogenase (Short-subunit alcohol dehydrogenase family)</fullName>
    </submittedName>
</protein>
<dbReference type="Gene3D" id="3.40.50.720">
    <property type="entry name" value="NAD(P)-binding Rossmann-like Domain"/>
    <property type="match status" value="1"/>
</dbReference>
<name>A0ABU2B814_9CORY</name>
<dbReference type="InterPro" id="IPR002347">
    <property type="entry name" value="SDR_fam"/>
</dbReference>
<dbReference type="SUPFAM" id="SSF51735">
    <property type="entry name" value="NAD(P)-binding Rossmann-fold domains"/>
    <property type="match status" value="1"/>
</dbReference>
<dbReference type="EMBL" id="JAVDYF010000001">
    <property type="protein sequence ID" value="MDR7354531.1"/>
    <property type="molecule type" value="Genomic_DNA"/>
</dbReference>